<evidence type="ECO:0000259" key="1">
    <source>
        <dbReference type="Pfam" id="PF13524"/>
    </source>
</evidence>
<keyword evidence="3" id="KW-1185">Reference proteome</keyword>
<feature type="domain" description="Spore protein YkvP/CgeB glycosyl transferase-like" evidence="1">
    <location>
        <begin position="244"/>
        <end position="388"/>
    </location>
</feature>
<evidence type="ECO:0000313" key="3">
    <source>
        <dbReference type="Proteomes" id="UP000197153"/>
    </source>
</evidence>
<name>A0A248JXZ7_9PROT</name>
<organism evidence="2 3">
    <name type="scientific">Nitrospirillum viridazoti CBAmc</name>
    <dbReference type="NCBI Taxonomy" id="1441467"/>
    <lineage>
        <taxon>Bacteria</taxon>
        <taxon>Pseudomonadati</taxon>
        <taxon>Pseudomonadota</taxon>
        <taxon>Alphaproteobacteria</taxon>
        <taxon>Rhodospirillales</taxon>
        <taxon>Azospirillaceae</taxon>
        <taxon>Nitrospirillum</taxon>
        <taxon>Nitrospirillum viridazoti</taxon>
    </lineage>
</organism>
<dbReference type="KEGG" id="nao:Y958_21700"/>
<sequence length="398" mass="44817">MRIVLFKGQSQYGSLRLHIDQLAAALAAMGHEAIVIDLLLPDGMARLNAALSQPVQFFYSLNGMGVDMRVGDQTLYDAVDSLFITLHVDHPVHLWPRLEIKMDRRLIVSFLDESHVKLVRDSFPPEHFAALSLMPPGANTSIPPAMPDEETLFQDWAARRDIPLLFTGTYRGTPRREWHTAERNFVTTLFDDAADLALSQDTLSLEDAIDQVVAARDTSLTPASRTQLIRKSREVYRYVEAYRRHQLLVTLNAAGVPLVVYGKGWEDRPFPAFDWRGEGSFEETLRLLRRTRLVLNSNNNFVAGGHERVFAAQVNGAAVVSDISRYYDRHYTDGRDMLFYRWTALETLPGRIEAALADPAGLAAVAQAGFRQAAAHHTWDVRARHILDLFAAVNILTR</sequence>
<dbReference type="Proteomes" id="UP000197153">
    <property type="component" value="Chromosome 2"/>
</dbReference>
<evidence type="ECO:0000313" key="2">
    <source>
        <dbReference type="EMBL" id="ASG23420.1"/>
    </source>
</evidence>
<gene>
    <name evidence="2" type="ORF">Y958_21700</name>
</gene>
<protein>
    <recommendedName>
        <fullName evidence="1">Spore protein YkvP/CgeB glycosyl transferase-like domain-containing protein</fullName>
    </recommendedName>
</protein>
<dbReference type="RefSeq" id="WP_088873916.1">
    <property type="nucleotide sequence ID" value="NZ_CP022111.1"/>
</dbReference>
<accession>A0A248JXZ7</accession>
<dbReference type="EMBL" id="CP022111">
    <property type="protein sequence ID" value="ASG23420.1"/>
    <property type="molecule type" value="Genomic_DNA"/>
</dbReference>
<proteinExistence type="predicted"/>
<dbReference type="AlphaFoldDB" id="A0A248JXZ7"/>
<reference evidence="2 3" key="1">
    <citation type="submission" date="2017-06" db="EMBL/GenBank/DDBJ databases">
        <title>Complete genome sequence of Nitrospirillum amazonense strain CBAmC, an endophytic nitrogen-fixing and plant growth-promoting bacterium, isolated from sugarcane.</title>
        <authorList>
            <person name="Schwab S."/>
            <person name="dos Santos Teixeira K.R."/>
            <person name="Simoes Araujo J.L."/>
            <person name="Soares Vidal M."/>
            <person name="Borges de Freitas H.R."/>
            <person name="Rivello Crivelaro A.L."/>
            <person name="Bueno de Camargo Nunes A."/>
            <person name="dos Santos C.M."/>
            <person name="Palmeira da Silva Rosa D."/>
            <person name="da Silva Padilha D."/>
            <person name="da Silva E."/>
            <person name="Araujo Terra L."/>
            <person name="Soares Mendes V."/>
            <person name="Farinelli L."/>
            <person name="Magalhaes Cruz L."/>
            <person name="Baldani J.I."/>
        </authorList>
    </citation>
    <scope>NUCLEOTIDE SEQUENCE [LARGE SCALE GENOMIC DNA]</scope>
    <source>
        <strain evidence="2 3">CBAmC</strain>
    </source>
</reference>
<dbReference type="Pfam" id="PF13524">
    <property type="entry name" value="Glyco_trans_1_2"/>
    <property type="match status" value="1"/>
</dbReference>
<dbReference type="InterPro" id="IPR055259">
    <property type="entry name" value="YkvP/CgeB_Glyco_trans-like"/>
</dbReference>